<dbReference type="InParanoid" id="A0A2J7QWX5"/>
<evidence type="ECO:0000259" key="13">
    <source>
        <dbReference type="PROSITE" id="PS51084"/>
    </source>
</evidence>
<dbReference type="InterPro" id="IPR011146">
    <property type="entry name" value="HIT-like"/>
</dbReference>
<dbReference type="PROSITE" id="PS01227">
    <property type="entry name" value="UPF0012"/>
    <property type="match status" value="1"/>
</dbReference>
<evidence type="ECO:0000256" key="4">
    <source>
        <dbReference type="ARBA" id="ARBA00022741"/>
    </source>
</evidence>
<dbReference type="PANTHER" id="PTHR23088:SF27">
    <property type="entry name" value="DEAMINATED GLUTATHIONE AMIDASE"/>
    <property type="match status" value="1"/>
</dbReference>
<dbReference type="EMBL" id="NEVH01009412">
    <property type="protein sequence ID" value="PNF33098.1"/>
    <property type="molecule type" value="Genomic_DNA"/>
</dbReference>
<evidence type="ECO:0000256" key="11">
    <source>
        <dbReference type="PROSITE-ProRule" id="PRU00464"/>
    </source>
</evidence>
<dbReference type="PROSITE" id="PS50263">
    <property type="entry name" value="CN_HYDROLASE"/>
    <property type="match status" value="1"/>
</dbReference>
<dbReference type="Gene3D" id="3.30.428.10">
    <property type="entry name" value="HIT-like"/>
    <property type="match status" value="1"/>
</dbReference>
<dbReference type="GO" id="GO:0000166">
    <property type="term" value="F:nucleotide binding"/>
    <property type="evidence" value="ECO:0007669"/>
    <property type="project" value="UniProtKB-KW"/>
</dbReference>
<keyword evidence="15" id="KW-1185">Reference proteome</keyword>
<dbReference type="InterPro" id="IPR003010">
    <property type="entry name" value="C-N_Hydrolase"/>
</dbReference>
<dbReference type="Pfam" id="PF01230">
    <property type="entry name" value="HIT"/>
    <property type="match status" value="1"/>
</dbReference>
<evidence type="ECO:0000259" key="12">
    <source>
        <dbReference type="PROSITE" id="PS50263"/>
    </source>
</evidence>
<keyword evidence="5" id="KW-0378">Hydrolase</keyword>
<comment type="caution">
    <text evidence="14">The sequence shown here is derived from an EMBL/GenBank/DDBJ whole genome shotgun (WGS) entry which is preliminary data.</text>
</comment>
<evidence type="ECO:0000256" key="7">
    <source>
        <dbReference type="ARBA" id="ARBA00047780"/>
    </source>
</evidence>
<dbReference type="GO" id="GO:0016811">
    <property type="term" value="F:hydrolase activity, acting on carbon-nitrogen (but not peptide) bonds, in linear amides"/>
    <property type="evidence" value="ECO:0007669"/>
    <property type="project" value="InterPro"/>
</dbReference>
<evidence type="ECO:0000256" key="9">
    <source>
        <dbReference type="ARBA" id="ARBA00061127"/>
    </source>
</evidence>
<evidence type="ECO:0000256" key="5">
    <source>
        <dbReference type="ARBA" id="ARBA00022801"/>
    </source>
</evidence>
<dbReference type="PROSITE" id="PS00892">
    <property type="entry name" value="HIT_1"/>
    <property type="match status" value="1"/>
</dbReference>
<dbReference type="CDD" id="cd07572">
    <property type="entry name" value="nit"/>
    <property type="match status" value="1"/>
</dbReference>
<evidence type="ECO:0000256" key="10">
    <source>
        <dbReference type="ARBA" id="ARBA00069577"/>
    </source>
</evidence>
<gene>
    <name evidence="14" type="primary">NitFhit_3</name>
    <name evidence="14" type="ORF">B7P43_G15742</name>
</gene>
<dbReference type="EC" id="3.6.1.29" evidence="3"/>
<name>A0A2J7QWX5_9NEOP</name>
<evidence type="ECO:0000256" key="8">
    <source>
        <dbReference type="ARBA" id="ARBA00057461"/>
    </source>
</evidence>
<dbReference type="FunFam" id="3.30.428.10:FF:000011">
    <property type="entry name" value="Fragile histidine triad"/>
    <property type="match status" value="1"/>
</dbReference>
<comment type="subunit">
    <text evidence="2">Homotetramer.</text>
</comment>
<dbReference type="PANTHER" id="PTHR23088">
    <property type="entry name" value="NITRILASE-RELATED"/>
    <property type="match status" value="1"/>
</dbReference>
<comment type="catalytic activity">
    <reaction evidence="7">
        <text>P(1),P(3)-bis(5'-adenosyl) triphosphate + H2O = AMP + ADP + 2 H(+)</text>
        <dbReference type="Rhea" id="RHEA:13893"/>
        <dbReference type="ChEBI" id="CHEBI:15377"/>
        <dbReference type="ChEBI" id="CHEBI:15378"/>
        <dbReference type="ChEBI" id="CHEBI:58529"/>
        <dbReference type="ChEBI" id="CHEBI:456215"/>
        <dbReference type="ChEBI" id="CHEBI:456216"/>
        <dbReference type="EC" id="3.6.1.29"/>
    </reaction>
</comment>
<dbReference type="FunFam" id="3.60.110.10:FF:000005">
    <property type="entry name" value="nitrilase homolog 1 isoform X1"/>
    <property type="match status" value="1"/>
</dbReference>
<keyword evidence="4" id="KW-0547">Nucleotide-binding</keyword>
<dbReference type="STRING" id="105785.A0A2J7QWX5"/>
<comment type="function">
    <text evidence="8">Cleaves A-5'-PPP-5'A to yield AMP and ADP.</text>
</comment>
<evidence type="ECO:0000313" key="15">
    <source>
        <dbReference type="Proteomes" id="UP000235965"/>
    </source>
</evidence>
<organism evidence="14 15">
    <name type="scientific">Cryptotermes secundus</name>
    <dbReference type="NCBI Taxonomy" id="105785"/>
    <lineage>
        <taxon>Eukaryota</taxon>
        <taxon>Metazoa</taxon>
        <taxon>Ecdysozoa</taxon>
        <taxon>Arthropoda</taxon>
        <taxon>Hexapoda</taxon>
        <taxon>Insecta</taxon>
        <taxon>Pterygota</taxon>
        <taxon>Neoptera</taxon>
        <taxon>Polyneoptera</taxon>
        <taxon>Dictyoptera</taxon>
        <taxon>Blattodea</taxon>
        <taxon>Blattoidea</taxon>
        <taxon>Termitoidae</taxon>
        <taxon>Kalotermitidae</taxon>
        <taxon>Cryptotermitinae</taxon>
        <taxon>Cryptotermes</taxon>
    </lineage>
</organism>
<dbReference type="Proteomes" id="UP000235965">
    <property type="component" value="Unassembled WGS sequence"/>
</dbReference>
<dbReference type="InterPro" id="IPR036265">
    <property type="entry name" value="HIT-like_sf"/>
</dbReference>
<dbReference type="Gene3D" id="3.60.110.10">
    <property type="entry name" value="Carbon-nitrogen hydrolase"/>
    <property type="match status" value="1"/>
</dbReference>
<evidence type="ECO:0000256" key="3">
    <source>
        <dbReference type="ARBA" id="ARBA00012377"/>
    </source>
</evidence>
<dbReference type="PROSITE" id="PS51084">
    <property type="entry name" value="HIT_2"/>
    <property type="match status" value="1"/>
</dbReference>
<reference evidence="14 15" key="1">
    <citation type="submission" date="2017-12" db="EMBL/GenBank/DDBJ databases">
        <title>Hemimetabolous genomes reveal molecular basis of termite eusociality.</title>
        <authorList>
            <person name="Harrison M.C."/>
            <person name="Jongepier E."/>
            <person name="Robertson H.M."/>
            <person name="Arning N."/>
            <person name="Bitard-Feildel T."/>
            <person name="Chao H."/>
            <person name="Childers C.P."/>
            <person name="Dinh H."/>
            <person name="Doddapaneni H."/>
            <person name="Dugan S."/>
            <person name="Gowin J."/>
            <person name="Greiner C."/>
            <person name="Han Y."/>
            <person name="Hu H."/>
            <person name="Hughes D.S.T."/>
            <person name="Huylmans A.-K."/>
            <person name="Kemena C."/>
            <person name="Kremer L.P.M."/>
            <person name="Lee S.L."/>
            <person name="Lopez-Ezquerra A."/>
            <person name="Mallet L."/>
            <person name="Monroy-Kuhn J.M."/>
            <person name="Moser A."/>
            <person name="Murali S.C."/>
            <person name="Muzny D.M."/>
            <person name="Otani S."/>
            <person name="Piulachs M.-D."/>
            <person name="Poelchau M."/>
            <person name="Qu J."/>
            <person name="Schaub F."/>
            <person name="Wada-Katsumata A."/>
            <person name="Worley K.C."/>
            <person name="Xie Q."/>
            <person name="Ylla G."/>
            <person name="Poulsen M."/>
            <person name="Gibbs R.A."/>
            <person name="Schal C."/>
            <person name="Richards S."/>
            <person name="Belles X."/>
            <person name="Korb J."/>
            <person name="Bornberg-Bauer E."/>
        </authorList>
    </citation>
    <scope>NUCLEOTIDE SEQUENCE [LARGE SCALE GENOMIC DNA]</scope>
    <source>
        <tissue evidence="14">Whole body</tissue>
    </source>
</reference>
<dbReference type="InterPro" id="IPR045254">
    <property type="entry name" value="Nit1/2_C-N_Hydrolase"/>
</dbReference>
<dbReference type="OrthoDB" id="680339at2759"/>
<keyword evidence="6" id="KW-0511">Multifunctional enzyme</keyword>
<dbReference type="SUPFAM" id="SSF54197">
    <property type="entry name" value="HIT-like"/>
    <property type="match status" value="1"/>
</dbReference>
<comment type="cofactor">
    <cofactor evidence="1">
        <name>Mn(2+)</name>
        <dbReference type="ChEBI" id="CHEBI:29035"/>
    </cofactor>
</comment>
<dbReference type="Pfam" id="PF00795">
    <property type="entry name" value="CN_hydrolase"/>
    <property type="match status" value="1"/>
</dbReference>
<dbReference type="FunCoup" id="A0A2J7QWX5">
    <property type="interactions" value="599"/>
</dbReference>
<comment type="similarity">
    <text evidence="9">In the N-terminal section; belongs to the UPF0012 family.</text>
</comment>
<evidence type="ECO:0000256" key="1">
    <source>
        <dbReference type="ARBA" id="ARBA00001936"/>
    </source>
</evidence>
<dbReference type="GO" id="GO:0047710">
    <property type="term" value="F:bis(5'-adenosyl)-triphosphatase activity"/>
    <property type="evidence" value="ECO:0007669"/>
    <property type="project" value="UniProtKB-EC"/>
</dbReference>
<evidence type="ECO:0000313" key="14">
    <source>
        <dbReference type="EMBL" id="PNF33098.1"/>
    </source>
</evidence>
<protein>
    <recommendedName>
        <fullName evidence="10">Nitrilase and fragile histidine triad fusion protein NitFhit</fullName>
        <ecNumber evidence="3">3.6.1.29</ecNumber>
    </recommendedName>
</protein>
<evidence type="ECO:0000256" key="6">
    <source>
        <dbReference type="ARBA" id="ARBA00023268"/>
    </source>
</evidence>
<proteinExistence type="inferred from homology"/>
<dbReference type="AlphaFoldDB" id="A0A2J7QWX5"/>
<sequence length="470" mass="52096">MLKISNKNCLLYSTTFASFLEGCTAKRHPLKDSLRKMALLQSKKIVAVCQMTAKSDKKINIGICSELIKAAKSQNAEMVFLPEACDFIGEKRSQFVDNAEPVNGETVHSFCQMAEQNKVWLSLGGILEKADSEKVRNSHIVINSEGDIVSVYHKIHMFDVDIPEKNTRIMESDYVLPGERIVAPAETPVGKVGLAICYDMRFPELSLTLAKMGADILTFPSAFTFATGAVHWETLLRARAIESQCYVIAAAQTGTHNSKRSSWGHAMVVDPWGTVIAQCSEGTNVAIAEIDLSYVQKVRSSMPVWQHRRSDLYADMSPLKTAVKSDEIDDSAVYRFGSTTVHGSTVFYKTNKTLAFTNKRCAVPGHVLVMPIRCVQTLKDLENDEKEDLFMVLKKVNEVVRTVSKSSGVTTGIQTGTSAGQTVKHLHVHVLPRKSEVVGDDNVMLDALHDRQERSLAEMSEEASMLRPFF</sequence>
<feature type="domain" description="HIT" evidence="13">
    <location>
        <begin position="333"/>
        <end position="443"/>
    </location>
</feature>
<feature type="domain" description="CN hydrolase" evidence="12">
    <location>
        <begin position="43"/>
        <end position="292"/>
    </location>
</feature>
<dbReference type="GO" id="GO:0006139">
    <property type="term" value="P:nucleobase-containing compound metabolic process"/>
    <property type="evidence" value="ECO:0007669"/>
    <property type="project" value="TreeGrafter"/>
</dbReference>
<dbReference type="InterPro" id="IPR019808">
    <property type="entry name" value="Histidine_triad_CS"/>
</dbReference>
<accession>A0A2J7QWX5</accession>
<feature type="short sequence motif" description="Histidine triad motif" evidence="11">
    <location>
        <begin position="425"/>
        <end position="429"/>
    </location>
</feature>
<evidence type="ECO:0000256" key="2">
    <source>
        <dbReference type="ARBA" id="ARBA00011881"/>
    </source>
</evidence>
<dbReference type="SUPFAM" id="SSF56317">
    <property type="entry name" value="Carbon-nitrogen hydrolase"/>
    <property type="match status" value="1"/>
</dbReference>
<dbReference type="InterPro" id="IPR001110">
    <property type="entry name" value="UPF0012_CS"/>
</dbReference>
<dbReference type="InterPro" id="IPR036526">
    <property type="entry name" value="C-N_Hydrolase_sf"/>
</dbReference>